<feature type="non-terminal residue" evidence="11">
    <location>
        <position position="247"/>
    </location>
</feature>
<proteinExistence type="predicted"/>
<reference evidence="11" key="1">
    <citation type="submission" date="2020-07" db="EMBL/GenBank/DDBJ databases">
        <title>Clarias magur genome sequencing, assembly and annotation.</title>
        <authorList>
            <person name="Kushwaha B."/>
            <person name="Kumar R."/>
            <person name="Das P."/>
            <person name="Joshi C.G."/>
            <person name="Kumar D."/>
            <person name="Nagpure N.S."/>
            <person name="Pandey M."/>
            <person name="Agarwal S."/>
            <person name="Srivastava S."/>
            <person name="Singh M."/>
            <person name="Sahoo L."/>
            <person name="Jayasankar P."/>
            <person name="Meher P.K."/>
            <person name="Koringa P.G."/>
            <person name="Iquebal M.A."/>
            <person name="Das S.P."/>
            <person name="Bit A."/>
            <person name="Patnaik S."/>
            <person name="Patel N."/>
            <person name="Shah T.M."/>
            <person name="Hinsu A."/>
            <person name="Jena J.K."/>
        </authorList>
    </citation>
    <scope>NUCLEOTIDE SEQUENCE</scope>
    <source>
        <strain evidence="11">CIFAMagur01</strain>
        <tissue evidence="11">Testis</tissue>
    </source>
</reference>
<evidence type="ECO:0000256" key="10">
    <source>
        <dbReference type="ARBA" id="ARBA00023303"/>
    </source>
</evidence>
<organism evidence="11 12">
    <name type="scientific">Clarias magur</name>
    <name type="common">Asian catfish</name>
    <name type="synonym">Macropteronotus magur</name>
    <dbReference type="NCBI Taxonomy" id="1594786"/>
    <lineage>
        <taxon>Eukaryota</taxon>
        <taxon>Metazoa</taxon>
        <taxon>Chordata</taxon>
        <taxon>Craniata</taxon>
        <taxon>Vertebrata</taxon>
        <taxon>Euteleostomi</taxon>
        <taxon>Actinopterygii</taxon>
        <taxon>Neopterygii</taxon>
        <taxon>Teleostei</taxon>
        <taxon>Ostariophysi</taxon>
        <taxon>Siluriformes</taxon>
        <taxon>Clariidae</taxon>
        <taxon>Clarias</taxon>
    </lineage>
</organism>
<evidence type="ECO:0000313" key="12">
    <source>
        <dbReference type="Proteomes" id="UP000727407"/>
    </source>
</evidence>
<feature type="non-terminal residue" evidence="11">
    <location>
        <position position="1"/>
    </location>
</feature>
<dbReference type="InterPro" id="IPR001611">
    <property type="entry name" value="Leu-rich_rpt"/>
</dbReference>
<evidence type="ECO:0000256" key="9">
    <source>
        <dbReference type="ARBA" id="ARBA00023157"/>
    </source>
</evidence>
<dbReference type="PROSITE" id="PS51450">
    <property type="entry name" value="LRR"/>
    <property type="match status" value="2"/>
</dbReference>
<evidence type="ECO:0000256" key="4">
    <source>
        <dbReference type="ARBA" id="ARBA00022692"/>
    </source>
</evidence>
<comment type="subcellular location">
    <subcellularLocation>
        <location evidence="1">Cell membrane</location>
        <topology evidence="1">Single-pass membrane protein</topology>
    </subcellularLocation>
</comment>
<dbReference type="PANTHER" id="PTHR46473">
    <property type="entry name" value="GH08155P"/>
    <property type="match status" value="1"/>
</dbReference>
<keyword evidence="2" id="KW-0813">Transport</keyword>
<keyword evidence="12" id="KW-1185">Reference proteome</keyword>
<evidence type="ECO:0000256" key="2">
    <source>
        <dbReference type="ARBA" id="ARBA00022448"/>
    </source>
</evidence>
<evidence type="ECO:0000256" key="3">
    <source>
        <dbReference type="ARBA" id="ARBA00022475"/>
    </source>
</evidence>
<dbReference type="PRINTS" id="PR00019">
    <property type="entry name" value="LEURICHRPT"/>
</dbReference>
<keyword evidence="10" id="KW-0407">Ion channel</keyword>
<name>A0A8J4TDW8_CLAMG</name>
<evidence type="ECO:0000256" key="1">
    <source>
        <dbReference type="ARBA" id="ARBA00004162"/>
    </source>
</evidence>
<sequence>KTFSSFEEICEATHKLSTTSAIVTFFNVTHSFVPDLDRCMGLERFDMMCNYPTKAINLTFINVLRNLTALRIDWKLTPDSLHRDRALVLCENQSDLVTKLKRVNLFTNNFKRIGARHFSCLRELEELRWTDSEIEHVEDFTFNSTSLLKTLDLSHNKISELSNVTFFGLSNLKTLLLEENKLLMIEHLTLLPLTSVEFVSLGVFQYSSSEPSKIQINLSLPENLTKLSISSGIRPMTLNLSKSKKSQ</sequence>
<keyword evidence="8" id="KW-0472">Membrane</keyword>
<keyword evidence="4" id="KW-0812">Transmembrane</keyword>
<keyword evidence="3" id="KW-1003">Cell membrane</keyword>
<dbReference type="OrthoDB" id="1421090at2759"/>
<dbReference type="Gene3D" id="3.80.10.10">
    <property type="entry name" value="Ribonuclease Inhibitor"/>
    <property type="match status" value="1"/>
</dbReference>
<gene>
    <name evidence="11" type="primary">Tlr13</name>
    <name evidence="11" type="ORF">DAT39_020734</name>
</gene>
<keyword evidence="11" id="KW-0675">Receptor</keyword>
<dbReference type="InterPro" id="IPR032675">
    <property type="entry name" value="LRR_dom_sf"/>
</dbReference>
<dbReference type="GO" id="GO:0034220">
    <property type="term" value="P:monoatomic ion transmembrane transport"/>
    <property type="evidence" value="ECO:0007669"/>
    <property type="project" value="UniProtKB-KW"/>
</dbReference>
<evidence type="ECO:0000313" key="11">
    <source>
        <dbReference type="EMBL" id="KAF5889564.1"/>
    </source>
</evidence>
<evidence type="ECO:0000256" key="7">
    <source>
        <dbReference type="ARBA" id="ARBA00023065"/>
    </source>
</evidence>
<accession>A0A8J4TDW8</accession>
<keyword evidence="6" id="KW-1133">Transmembrane helix</keyword>
<evidence type="ECO:0000256" key="8">
    <source>
        <dbReference type="ARBA" id="ARBA00023136"/>
    </source>
</evidence>
<dbReference type="AlphaFoldDB" id="A0A8J4TDW8"/>
<keyword evidence="5" id="KW-0732">Signal</keyword>
<dbReference type="SUPFAM" id="SSF52058">
    <property type="entry name" value="L domain-like"/>
    <property type="match status" value="1"/>
</dbReference>
<dbReference type="PANTHER" id="PTHR46473:SF10">
    <property type="entry name" value="LD45603P-RELATED"/>
    <property type="match status" value="1"/>
</dbReference>
<evidence type="ECO:0000256" key="6">
    <source>
        <dbReference type="ARBA" id="ARBA00022989"/>
    </source>
</evidence>
<keyword evidence="9" id="KW-1015">Disulfide bond</keyword>
<dbReference type="EMBL" id="QNUK01000794">
    <property type="protein sequence ID" value="KAF5889564.1"/>
    <property type="molecule type" value="Genomic_DNA"/>
</dbReference>
<keyword evidence="7" id="KW-0406">Ion transport</keyword>
<evidence type="ECO:0000256" key="5">
    <source>
        <dbReference type="ARBA" id="ARBA00022729"/>
    </source>
</evidence>
<comment type="caution">
    <text evidence="11">The sequence shown here is derived from an EMBL/GenBank/DDBJ whole genome shotgun (WGS) entry which is preliminary data.</text>
</comment>
<protein>
    <submittedName>
        <fullName evidence="11">Toll-like receptor 13</fullName>
    </submittedName>
</protein>
<dbReference type="Proteomes" id="UP000727407">
    <property type="component" value="Unassembled WGS sequence"/>
</dbReference>
<dbReference type="GO" id="GO:0005886">
    <property type="term" value="C:plasma membrane"/>
    <property type="evidence" value="ECO:0007669"/>
    <property type="project" value="UniProtKB-SubCell"/>
</dbReference>
<dbReference type="Pfam" id="PF13855">
    <property type="entry name" value="LRR_8"/>
    <property type="match status" value="1"/>
</dbReference>
<dbReference type="InterPro" id="IPR051432">
    <property type="entry name" value="KCNMA1_auxiliary"/>
</dbReference>